<dbReference type="InterPro" id="IPR013783">
    <property type="entry name" value="Ig-like_fold"/>
</dbReference>
<protein>
    <submittedName>
        <fullName evidence="7">Uncharacterized protein</fullName>
    </submittedName>
</protein>
<keyword evidence="1 3" id="KW-0547">Nucleotide-binding</keyword>
<dbReference type="GO" id="GO:0004674">
    <property type="term" value="F:protein serine/threonine kinase activity"/>
    <property type="evidence" value="ECO:0007669"/>
    <property type="project" value="TreeGrafter"/>
</dbReference>
<dbReference type="Pfam" id="PF00069">
    <property type="entry name" value="Pkinase"/>
    <property type="match status" value="1"/>
</dbReference>
<dbReference type="InterPro" id="IPR036116">
    <property type="entry name" value="FN3_sf"/>
</dbReference>
<dbReference type="InterPro" id="IPR051681">
    <property type="entry name" value="Ser/Thr_Kinases-Pseudokinases"/>
</dbReference>
<dbReference type="PROSITE" id="PS00108">
    <property type="entry name" value="PROTEIN_KINASE_ST"/>
    <property type="match status" value="1"/>
</dbReference>
<name>A0A7S2XIE6_9EUKA</name>
<dbReference type="EMBL" id="HBHP01036900">
    <property type="protein sequence ID" value="CAD9778649.1"/>
    <property type="molecule type" value="Transcribed_RNA"/>
</dbReference>
<dbReference type="Gene3D" id="2.60.40.10">
    <property type="entry name" value="Immunoglobulins"/>
    <property type="match status" value="2"/>
</dbReference>
<keyword evidence="2 3" id="KW-0067">ATP-binding</keyword>
<feature type="compositionally biased region" description="Gly residues" evidence="4">
    <location>
        <begin position="10"/>
        <end position="20"/>
    </location>
</feature>
<dbReference type="Gene3D" id="1.10.510.10">
    <property type="entry name" value="Transferase(Phosphotransferase) domain 1"/>
    <property type="match status" value="1"/>
</dbReference>
<proteinExistence type="predicted"/>
<feature type="domain" description="Fibronectin type-III" evidence="6">
    <location>
        <begin position="119"/>
        <end position="220"/>
    </location>
</feature>
<feature type="region of interest" description="Disordered" evidence="4">
    <location>
        <begin position="1"/>
        <end position="121"/>
    </location>
</feature>
<dbReference type="PANTHER" id="PTHR44329">
    <property type="entry name" value="SERINE/THREONINE-PROTEIN KINASE TNNI3K-RELATED"/>
    <property type="match status" value="1"/>
</dbReference>
<feature type="binding site" evidence="3">
    <location>
        <position position="409"/>
    </location>
    <ligand>
        <name>ATP</name>
        <dbReference type="ChEBI" id="CHEBI:30616"/>
    </ligand>
</feature>
<dbReference type="CDD" id="cd00063">
    <property type="entry name" value="FN3"/>
    <property type="match status" value="2"/>
</dbReference>
<feature type="compositionally biased region" description="Basic and acidic residues" evidence="4">
    <location>
        <begin position="69"/>
        <end position="81"/>
    </location>
</feature>
<dbReference type="SMART" id="SM00060">
    <property type="entry name" value="FN3"/>
    <property type="match status" value="2"/>
</dbReference>
<dbReference type="InterPro" id="IPR017441">
    <property type="entry name" value="Protein_kinase_ATP_BS"/>
</dbReference>
<feature type="domain" description="Protein kinase" evidence="5">
    <location>
        <begin position="379"/>
        <end position="648"/>
    </location>
</feature>
<gene>
    <name evidence="7" type="ORF">LSP00402_LOCUS22665</name>
</gene>
<accession>A0A7S2XIE6</accession>
<dbReference type="Pfam" id="PF00041">
    <property type="entry name" value="fn3"/>
    <property type="match status" value="1"/>
</dbReference>
<organism evidence="7">
    <name type="scientific">Lotharella oceanica</name>
    <dbReference type="NCBI Taxonomy" id="641309"/>
    <lineage>
        <taxon>Eukaryota</taxon>
        <taxon>Sar</taxon>
        <taxon>Rhizaria</taxon>
        <taxon>Cercozoa</taxon>
        <taxon>Chlorarachniophyceae</taxon>
        <taxon>Lotharella</taxon>
    </lineage>
</organism>
<dbReference type="SUPFAM" id="SSF49265">
    <property type="entry name" value="Fibronectin type III"/>
    <property type="match status" value="2"/>
</dbReference>
<evidence type="ECO:0000256" key="2">
    <source>
        <dbReference type="ARBA" id="ARBA00022840"/>
    </source>
</evidence>
<evidence type="ECO:0000256" key="4">
    <source>
        <dbReference type="SAM" id="MobiDB-lite"/>
    </source>
</evidence>
<dbReference type="AlphaFoldDB" id="A0A7S2XIE6"/>
<dbReference type="InterPro" id="IPR011009">
    <property type="entry name" value="Kinase-like_dom_sf"/>
</dbReference>
<evidence type="ECO:0000313" key="7">
    <source>
        <dbReference type="EMBL" id="CAD9778649.1"/>
    </source>
</evidence>
<dbReference type="PROSITE" id="PS50853">
    <property type="entry name" value="FN3"/>
    <property type="match status" value="2"/>
</dbReference>
<feature type="domain" description="Fibronectin type-III" evidence="6">
    <location>
        <begin position="249"/>
        <end position="353"/>
    </location>
</feature>
<dbReference type="InterPro" id="IPR003961">
    <property type="entry name" value="FN3_dom"/>
</dbReference>
<evidence type="ECO:0000256" key="1">
    <source>
        <dbReference type="ARBA" id="ARBA00022741"/>
    </source>
</evidence>
<dbReference type="GO" id="GO:0005524">
    <property type="term" value="F:ATP binding"/>
    <property type="evidence" value="ECO:0007669"/>
    <property type="project" value="UniProtKB-UniRule"/>
</dbReference>
<evidence type="ECO:0000259" key="5">
    <source>
        <dbReference type="PROSITE" id="PS50011"/>
    </source>
</evidence>
<feature type="region of interest" description="Disordered" evidence="4">
    <location>
        <begin position="208"/>
        <end position="252"/>
    </location>
</feature>
<evidence type="ECO:0000259" key="6">
    <source>
        <dbReference type="PROSITE" id="PS50853"/>
    </source>
</evidence>
<evidence type="ECO:0000256" key="3">
    <source>
        <dbReference type="PROSITE-ProRule" id="PRU10141"/>
    </source>
</evidence>
<sequence>MDGNQISQGGSTGGFKGSGSTGSDSRAINEGSTNNQNGRPERRRKRPVRYAQSPEVSKQTPKKNSRERRHADGSHDTGSRERRVRKTKRKNAPEPLRKGKRGSSSQVSRGKYRSSGSGKMFPPELVHATLKSVEITCPMPPDSNFARVDIQMHKLVPTKHRDSRTNWENVAELDVNEAQRVSVTGLRANTTYFFRCRGRTEDGKWSAFSQRSKAMLTPAPQQNRRKRTGDHDDFQPPKKTRVGCAKPGQPRPPICVRRTPTTITIAWSAPKDTGRLAIDSFQVQKKLFAEDDTRRESSKNWEDVFSRQGFDGKMYEVTGLKPNTVLQFRVKAKNALGWSKFSRNSDPFTTTKAQPEFKVPAAPDDKYSIVLNVDDIKYDEQKVRLGRGSFGVVYRSAVGGYRGTTVAVKVETQVYDDSDTDADDQLKDWLREVKILACLRHPNLVLYMGACRAHGRRYIVTEYMGGGSLSCALHTSAVPLTEKWRITSILLQVASAMAYLHSNQPEITHRDLKPANVLLDKTWTHAKVCDFGLARMHRQEIMSTLTKFAGTAPYMPPEALDEIDVTGKVDVYSFGVMVAETLLRTPPWKGLGSSAIVKAVCLQNKRPFGLDKFEKPVGALIEKCWHMNPLNRPSFNDILEELGKLGWTS</sequence>
<dbReference type="InterPro" id="IPR008271">
    <property type="entry name" value="Ser/Thr_kinase_AS"/>
</dbReference>
<reference evidence="7" key="1">
    <citation type="submission" date="2021-01" db="EMBL/GenBank/DDBJ databases">
        <authorList>
            <person name="Corre E."/>
            <person name="Pelletier E."/>
            <person name="Niang G."/>
            <person name="Scheremetjew M."/>
            <person name="Finn R."/>
            <person name="Kale V."/>
            <person name="Holt S."/>
            <person name="Cochrane G."/>
            <person name="Meng A."/>
            <person name="Brown T."/>
            <person name="Cohen L."/>
        </authorList>
    </citation>
    <scope>NUCLEOTIDE SEQUENCE</scope>
    <source>
        <strain evidence="7">CCMP622</strain>
    </source>
</reference>
<dbReference type="InterPro" id="IPR000719">
    <property type="entry name" value="Prot_kinase_dom"/>
</dbReference>
<dbReference type="SUPFAM" id="SSF56112">
    <property type="entry name" value="Protein kinase-like (PK-like)"/>
    <property type="match status" value="1"/>
</dbReference>
<dbReference type="SMART" id="SM00220">
    <property type="entry name" value="S_TKc"/>
    <property type="match status" value="1"/>
</dbReference>
<dbReference type="PROSITE" id="PS50011">
    <property type="entry name" value="PROTEIN_KINASE_DOM"/>
    <property type="match status" value="1"/>
</dbReference>
<dbReference type="CDD" id="cd13999">
    <property type="entry name" value="STKc_MAP3K-like"/>
    <property type="match status" value="1"/>
</dbReference>
<dbReference type="PROSITE" id="PS00107">
    <property type="entry name" value="PROTEIN_KINASE_ATP"/>
    <property type="match status" value="1"/>
</dbReference>